<gene>
    <name evidence="1" type="ORF">DQ384_31510</name>
</gene>
<organism evidence="1 2">
    <name type="scientific">Sphaerisporangium album</name>
    <dbReference type="NCBI Taxonomy" id="509200"/>
    <lineage>
        <taxon>Bacteria</taxon>
        <taxon>Bacillati</taxon>
        <taxon>Actinomycetota</taxon>
        <taxon>Actinomycetes</taxon>
        <taxon>Streptosporangiales</taxon>
        <taxon>Streptosporangiaceae</taxon>
        <taxon>Sphaerisporangium</taxon>
    </lineage>
</organism>
<dbReference type="InterPro" id="IPR012348">
    <property type="entry name" value="RNR-like"/>
</dbReference>
<comment type="caution">
    <text evidence="1">The sequence shown here is derived from an EMBL/GenBank/DDBJ whole genome shotgun (WGS) entry which is preliminary data.</text>
</comment>
<name>A0A367F4V6_9ACTN</name>
<sequence length="244" mass="27498">MADRHDFDDWLRDFEAEARRRELRGDPDWTAGARLHGSVLRSLQRFQVGEDGDGANLVAKAVAAGDDRYTRAVRLFVAEERDHARLLARLLAAAGAPIISGHWSDAVFVRLRRMLGLRLELMVLMIAEVVALRYYRALRDGSGDRLTAEVAGRIFDDERRHVPFHCDRLRDGFRDLPRPARAVVRYGWWVLTLGVCAVVALDHGPALRRLGVPAKVFVTDVTALFTTVTHKVFSAAPRHLANRM</sequence>
<evidence type="ECO:0000313" key="2">
    <source>
        <dbReference type="Proteomes" id="UP000253094"/>
    </source>
</evidence>
<dbReference type="SUPFAM" id="SSF47240">
    <property type="entry name" value="Ferritin-like"/>
    <property type="match status" value="1"/>
</dbReference>
<dbReference type="Gene3D" id="1.10.620.20">
    <property type="entry name" value="Ribonucleotide Reductase, subunit A"/>
    <property type="match status" value="1"/>
</dbReference>
<evidence type="ECO:0000313" key="1">
    <source>
        <dbReference type="EMBL" id="RCG25394.1"/>
    </source>
</evidence>
<dbReference type="OrthoDB" id="5122030at2"/>
<proteinExistence type="predicted"/>
<keyword evidence="2" id="KW-1185">Reference proteome</keyword>
<dbReference type="Proteomes" id="UP000253094">
    <property type="component" value="Unassembled WGS sequence"/>
</dbReference>
<dbReference type="InterPro" id="IPR009078">
    <property type="entry name" value="Ferritin-like_SF"/>
</dbReference>
<dbReference type="AlphaFoldDB" id="A0A367F4V6"/>
<dbReference type="EMBL" id="QOIL01000022">
    <property type="protein sequence ID" value="RCG25394.1"/>
    <property type="molecule type" value="Genomic_DNA"/>
</dbReference>
<dbReference type="RefSeq" id="WP_114032522.1">
    <property type="nucleotide sequence ID" value="NZ_QOIL01000022.1"/>
</dbReference>
<dbReference type="GO" id="GO:0016491">
    <property type="term" value="F:oxidoreductase activity"/>
    <property type="evidence" value="ECO:0007669"/>
    <property type="project" value="InterPro"/>
</dbReference>
<protein>
    <submittedName>
        <fullName evidence="1">Ferritin-like domain-containing protein</fullName>
    </submittedName>
</protein>
<reference evidence="1 2" key="1">
    <citation type="submission" date="2018-06" db="EMBL/GenBank/DDBJ databases">
        <title>Sphaerisporangium craniellae sp. nov., isolated from a marine sponge in the South China Sea.</title>
        <authorList>
            <person name="Li L."/>
        </authorList>
    </citation>
    <scope>NUCLEOTIDE SEQUENCE [LARGE SCALE GENOMIC DNA]</scope>
    <source>
        <strain evidence="1 2">CCTCC AA 208026</strain>
    </source>
</reference>
<accession>A0A367F4V6</accession>